<comment type="caution">
    <text evidence="9">The sequence shown here is derived from an EMBL/GenBank/DDBJ whole genome shotgun (WGS) entry which is preliminary data.</text>
</comment>
<protein>
    <submittedName>
        <fullName evidence="9">Cytochrome c</fullName>
    </submittedName>
</protein>
<dbReference type="AlphaFoldDB" id="A0A6B2M7F6"/>
<evidence type="ECO:0000256" key="3">
    <source>
        <dbReference type="ARBA" id="ARBA00022723"/>
    </source>
</evidence>
<dbReference type="GO" id="GO:0005506">
    <property type="term" value="F:iron ion binding"/>
    <property type="evidence" value="ECO:0007669"/>
    <property type="project" value="InterPro"/>
</dbReference>
<dbReference type="PRINTS" id="PR00605">
    <property type="entry name" value="CYTCHROMECIC"/>
</dbReference>
<organism evidence="9 10">
    <name type="scientific">Oceanipulchritudo coccoides</name>
    <dbReference type="NCBI Taxonomy" id="2706888"/>
    <lineage>
        <taxon>Bacteria</taxon>
        <taxon>Pseudomonadati</taxon>
        <taxon>Verrucomicrobiota</taxon>
        <taxon>Opitutia</taxon>
        <taxon>Puniceicoccales</taxon>
        <taxon>Oceanipulchritudinaceae</taxon>
        <taxon>Oceanipulchritudo</taxon>
    </lineage>
</organism>
<dbReference type="GO" id="GO:0020037">
    <property type="term" value="F:heme binding"/>
    <property type="evidence" value="ECO:0007669"/>
    <property type="project" value="InterPro"/>
</dbReference>
<reference evidence="9 10" key="1">
    <citation type="submission" date="2020-02" db="EMBL/GenBank/DDBJ databases">
        <title>Albibacoteraceae fam. nov., the first described family within the subdivision 4 Verrucomicrobia.</title>
        <authorList>
            <person name="Xi F."/>
        </authorList>
    </citation>
    <scope>NUCLEOTIDE SEQUENCE [LARGE SCALE GENOMIC DNA]</scope>
    <source>
        <strain evidence="9 10">CK1056</strain>
    </source>
</reference>
<evidence type="ECO:0000256" key="1">
    <source>
        <dbReference type="ARBA" id="ARBA00022448"/>
    </source>
</evidence>
<keyword evidence="1" id="KW-0813">Transport</keyword>
<keyword evidence="7" id="KW-0732">Signal</keyword>
<dbReference type="EMBL" id="JAAGNX010000003">
    <property type="protein sequence ID" value="NDV63550.1"/>
    <property type="molecule type" value="Genomic_DNA"/>
</dbReference>
<proteinExistence type="predicted"/>
<dbReference type="Proteomes" id="UP000478417">
    <property type="component" value="Unassembled WGS sequence"/>
</dbReference>
<evidence type="ECO:0000256" key="7">
    <source>
        <dbReference type="SAM" id="SignalP"/>
    </source>
</evidence>
<feature type="signal peptide" evidence="7">
    <location>
        <begin position="1"/>
        <end position="23"/>
    </location>
</feature>
<sequence length="113" mass="12216">MKTPFICLVSLMALASVPLVANANSGEELWMKNCKKCHGEDGDGDTVMGKKFSIRDYTDPAVQESITDEDIVAAVTDGLKNEKGKKVMLAFGSKLTEEEISSVAAYVRTLSPE</sequence>
<evidence type="ECO:0000256" key="2">
    <source>
        <dbReference type="ARBA" id="ARBA00022617"/>
    </source>
</evidence>
<dbReference type="RefSeq" id="WP_163967238.1">
    <property type="nucleotide sequence ID" value="NZ_JAAGNX010000003.1"/>
</dbReference>
<keyword evidence="5 6" id="KW-0408">Iron</keyword>
<keyword evidence="2 6" id="KW-0349">Heme</keyword>
<dbReference type="InterPro" id="IPR051459">
    <property type="entry name" value="Cytochrome_c-type_DH"/>
</dbReference>
<evidence type="ECO:0000256" key="4">
    <source>
        <dbReference type="ARBA" id="ARBA00022982"/>
    </source>
</evidence>
<keyword evidence="10" id="KW-1185">Reference proteome</keyword>
<dbReference type="PROSITE" id="PS51007">
    <property type="entry name" value="CYTC"/>
    <property type="match status" value="1"/>
</dbReference>
<feature type="domain" description="Cytochrome c" evidence="8">
    <location>
        <begin position="21"/>
        <end position="111"/>
    </location>
</feature>
<dbReference type="Gene3D" id="1.10.760.10">
    <property type="entry name" value="Cytochrome c-like domain"/>
    <property type="match status" value="1"/>
</dbReference>
<evidence type="ECO:0000256" key="6">
    <source>
        <dbReference type="PROSITE-ProRule" id="PRU00433"/>
    </source>
</evidence>
<accession>A0A6B2M7F6</accession>
<dbReference type="PANTHER" id="PTHR35008:SF4">
    <property type="entry name" value="BLL4482 PROTEIN"/>
    <property type="match status" value="1"/>
</dbReference>
<name>A0A6B2M7F6_9BACT</name>
<dbReference type="Pfam" id="PF13442">
    <property type="entry name" value="Cytochrome_CBB3"/>
    <property type="match status" value="1"/>
</dbReference>
<evidence type="ECO:0000313" key="10">
    <source>
        <dbReference type="Proteomes" id="UP000478417"/>
    </source>
</evidence>
<evidence type="ECO:0000259" key="8">
    <source>
        <dbReference type="PROSITE" id="PS51007"/>
    </source>
</evidence>
<evidence type="ECO:0000256" key="5">
    <source>
        <dbReference type="ARBA" id="ARBA00023004"/>
    </source>
</evidence>
<dbReference type="SUPFAM" id="SSF46626">
    <property type="entry name" value="Cytochrome c"/>
    <property type="match status" value="1"/>
</dbReference>
<keyword evidence="4" id="KW-0249">Electron transport</keyword>
<feature type="chain" id="PRO_5025624098" evidence="7">
    <location>
        <begin position="24"/>
        <end position="113"/>
    </location>
</feature>
<dbReference type="PANTHER" id="PTHR35008">
    <property type="entry name" value="BLL4482 PROTEIN-RELATED"/>
    <property type="match status" value="1"/>
</dbReference>
<dbReference type="InterPro" id="IPR009056">
    <property type="entry name" value="Cyt_c-like_dom"/>
</dbReference>
<evidence type="ECO:0000313" key="9">
    <source>
        <dbReference type="EMBL" id="NDV63550.1"/>
    </source>
</evidence>
<gene>
    <name evidence="9" type="ORF">G0Q06_13880</name>
</gene>
<dbReference type="GO" id="GO:0009055">
    <property type="term" value="F:electron transfer activity"/>
    <property type="evidence" value="ECO:0007669"/>
    <property type="project" value="InterPro"/>
</dbReference>
<dbReference type="InterPro" id="IPR036909">
    <property type="entry name" value="Cyt_c-like_dom_sf"/>
</dbReference>
<keyword evidence="3 6" id="KW-0479">Metal-binding</keyword>
<dbReference type="InterPro" id="IPR008168">
    <property type="entry name" value="Cyt_C_IC"/>
</dbReference>